<feature type="region of interest" description="Disordered" evidence="9">
    <location>
        <begin position="518"/>
        <end position="539"/>
    </location>
</feature>
<dbReference type="GO" id="GO:0030322">
    <property type="term" value="P:stabilization of membrane potential"/>
    <property type="evidence" value="ECO:0007669"/>
    <property type="project" value="TreeGrafter"/>
</dbReference>
<dbReference type="EMBL" id="JAAAIL010000593">
    <property type="protein sequence ID" value="KAG0274522.1"/>
    <property type="molecule type" value="Genomic_DNA"/>
</dbReference>
<evidence type="ECO:0000256" key="3">
    <source>
        <dbReference type="ARBA" id="ARBA00022692"/>
    </source>
</evidence>
<keyword evidence="4 10" id="KW-1133">Transmembrane helix</keyword>
<dbReference type="PANTHER" id="PTHR11003:SF291">
    <property type="entry name" value="IP11374P"/>
    <property type="match status" value="1"/>
</dbReference>
<keyword evidence="6 10" id="KW-0472">Membrane</keyword>
<evidence type="ECO:0000256" key="6">
    <source>
        <dbReference type="ARBA" id="ARBA00023136"/>
    </source>
</evidence>
<feature type="transmembrane region" description="Helical" evidence="10">
    <location>
        <begin position="55"/>
        <end position="71"/>
    </location>
</feature>
<dbReference type="PANTHER" id="PTHR11003">
    <property type="entry name" value="POTASSIUM CHANNEL, SUBFAMILY K"/>
    <property type="match status" value="1"/>
</dbReference>
<feature type="non-terminal residue" evidence="12">
    <location>
        <position position="678"/>
    </location>
</feature>
<keyword evidence="3 8" id="KW-0812">Transmembrane</keyword>
<feature type="transmembrane region" description="Helical" evidence="10">
    <location>
        <begin position="77"/>
        <end position="100"/>
    </location>
</feature>
<gene>
    <name evidence="12" type="primary">TOK1_2</name>
    <name evidence="12" type="ORF">BGZ95_009701</name>
</gene>
<evidence type="ECO:0000259" key="11">
    <source>
        <dbReference type="Pfam" id="PF07885"/>
    </source>
</evidence>
<feature type="transmembrane region" description="Helical" evidence="10">
    <location>
        <begin position="20"/>
        <end position="43"/>
    </location>
</feature>
<dbReference type="GO" id="GO:0022841">
    <property type="term" value="F:potassium ion leak channel activity"/>
    <property type="evidence" value="ECO:0007669"/>
    <property type="project" value="TreeGrafter"/>
</dbReference>
<evidence type="ECO:0000313" key="12">
    <source>
        <dbReference type="EMBL" id="KAG0274522.1"/>
    </source>
</evidence>
<accession>A0AAD4H6J0</accession>
<feature type="compositionally biased region" description="Polar residues" evidence="9">
    <location>
        <begin position="385"/>
        <end position="397"/>
    </location>
</feature>
<keyword evidence="5 8" id="KW-0406">Ion transport</keyword>
<feature type="transmembrane region" description="Helical" evidence="10">
    <location>
        <begin position="180"/>
        <end position="199"/>
    </location>
</feature>
<feature type="domain" description="Potassium channel" evidence="11">
    <location>
        <begin position="163"/>
        <end position="230"/>
    </location>
</feature>
<evidence type="ECO:0000256" key="7">
    <source>
        <dbReference type="ARBA" id="ARBA00023303"/>
    </source>
</evidence>
<evidence type="ECO:0000313" key="13">
    <source>
        <dbReference type="Proteomes" id="UP001194580"/>
    </source>
</evidence>
<dbReference type="InterPro" id="IPR003280">
    <property type="entry name" value="2pore_dom_K_chnl"/>
</dbReference>
<comment type="caution">
    <text evidence="12">The sequence shown here is derived from an EMBL/GenBank/DDBJ whole genome shotgun (WGS) entry which is preliminary data.</text>
</comment>
<keyword evidence="7 8" id="KW-0407">Ion channel</keyword>
<organism evidence="12 13">
    <name type="scientific">Linnemannia exigua</name>
    <dbReference type="NCBI Taxonomy" id="604196"/>
    <lineage>
        <taxon>Eukaryota</taxon>
        <taxon>Fungi</taxon>
        <taxon>Fungi incertae sedis</taxon>
        <taxon>Mucoromycota</taxon>
        <taxon>Mortierellomycotina</taxon>
        <taxon>Mortierellomycetes</taxon>
        <taxon>Mortierellales</taxon>
        <taxon>Mortierellaceae</taxon>
        <taxon>Linnemannia</taxon>
    </lineage>
</organism>
<evidence type="ECO:0000256" key="5">
    <source>
        <dbReference type="ARBA" id="ARBA00023065"/>
    </source>
</evidence>
<evidence type="ECO:0000256" key="2">
    <source>
        <dbReference type="ARBA" id="ARBA00022448"/>
    </source>
</evidence>
<dbReference type="Pfam" id="PF07885">
    <property type="entry name" value="Ion_trans_2"/>
    <property type="match status" value="2"/>
</dbReference>
<feature type="compositionally biased region" description="Polar residues" evidence="9">
    <location>
        <begin position="305"/>
        <end position="319"/>
    </location>
</feature>
<evidence type="ECO:0000256" key="4">
    <source>
        <dbReference type="ARBA" id="ARBA00022989"/>
    </source>
</evidence>
<dbReference type="GO" id="GO:0015271">
    <property type="term" value="F:outward rectifier potassium channel activity"/>
    <property type="evidence" value="ECO:0007669"/>
    <property type="project" value="TreeGrafter"/>
</dbReference>
<dbReference type="InterPro" id="IPR013099">
    <property type="entry name" value="K_chnl_dom"/>
</dbReference>
<dbReference type="PRINTS" id="PR01333">
    <property type="entry name" value="2POREKCHANEL"/>
</dbReference>
<comment type="subcellular location">
    <subcellularLocation>
        <location evidence="1">Membrane</location>
        <topology evidence="1">Multi-pass membrane protein</topology>
    </subcellularLocation>
</comment>
<dbReference type="Proteomes" id="UP001194580">
    <property type="component" value="Unassembled WGS sequence"/>
</dbReference>
<dbReference type="AlphaFoldDB" id="A0AAD4H6J0"/>
<evidence type="ECO:0000256" key="9">
    <source>
        <dbReference type="SAM" id="MobiDB-lite"/>
    </source>
</evidence>
<proteinExistence type="inferred from homology"/>
<dbReference type="Gene3D" id="1.10.287.70">
    <property type="match status" value="2"/>
</dbReference>
<evidence type="ECO:0000256" key="8">
    <source>
        <dbReference type="RuleBase" id="RU003857"/>
    </source>
</evidence>
<feature type="compositionally biased region" description="Basic and acidic residues" evidence="9">
    <location>
        <begin position="605"/>
        <end position="614"/>
    </location>
</feature>
<comment type="similarity">
    <text evidence="8">Belongs to the two pore domain potassium channel (TC 1.A.1.8) family.</text>
</comment>
<reference evidence="12" key="1">
    <citation type="journal article" date="2020" name="Fungal Divers.">
        <title>Resolving the Mortierellaceae phylogeny through synthesis of multi-gene phylogenetics and phylogenomics.</title>
        <authorList>
            <person name="Vandepol N."/>
            <person name="Liber J."/>
            <person name="Desiro A."/>
            <person name="Na H."/>
            <person name="Kennedy M."/>
            <person name="Barry K."/>
            <person name="Grigoriev I.V."/>
            <person name="Miller A.N."/>
            <person name="O'Donnell K."/>
            <person name="Stajich J.E."/>
            <person name="Bonito G."/>
        </authorList>
    </citation>
    <scope>NUCLEOTIDE SEQUENCE</scope>
    <source>
        <strain evidence="12">NRRL 28262</strain>
    </source>
</reference>
<feature type="region of interest" description="Disordered" evidence="9">
    <location>
        <begin position="285"/>
        <end position="346"/>
    </location>
</feature>
<dbReference type="SUPFAM" id="SSF81324">
    <property type="entry name" value="Voltage-gated potassium channels"/>
    <property type="match status" value="2"/>
</dbReference>
<protein>
    <submittedName>
        <fullName evidence="12">Potassium channel</fullName>
    </submittedName>
</protein>
<evidence type="ECO:0000256" key="1">
    <source>
        <dbReference type="ARBA" id="ARBA00004141"/>
    </source>
</evidence>
<dbReference type="GO" id="GO:0005886">
    <property type="term" value="C:plasma membrane"/>
    <property type="evidence" value="ECO:0007669"/>
    <property type="project" value="TreeGrafter"/>
</dbReference>
<keyword evidence="2 8" id="KW-0813">Transport</keyword>
<feature type="domain" description="Potassium channel" evidence="11">
    <location>
        <begin position="32"/>
        <end position="104"/>
    </location>
</feature>
<feature type="region of interest" description="Disordered" evidence="9">
    <location>
        <begin position="380"/>
        <end position="405"/>
    </location>
</feature>
<feature type="region of interest" description="Disordered" evidence="9">
    <location>
        <begin position="655"/>
        <end position="678"/>
    </location>
</feature>
<feature type="transmembrane region" description="Helical" evidence="10">
    <location>
        <begin position="155"/>
        <end position="174"/>
    </location>
</feature>
<evidence type="ECO:0000256" key="10">
    <source>
        <dbReference type="SAM" id="Phobius"/>
    </source>
</evidence>
<feature type="compositionally biased region" description="Basic and acidic residues" evidence="9">
    <location>
        <begin position="287"/>
        <end position="303"/>
    </location>
</feature>
<name>A0AAD4H6J0_9FUNG</name>
<feature type="transmembrane region" description="Helical" evidence="10">
    <location>
        <begin position="211"/>
        <end position="229"/>
    </location>
</feature>
<feature type="region of interest" description="Disordered" evidence="9">
    <location>
        <begin position="588"/>
        <end position="623"/>
    </location>
</feature>
<keyword evidence="13" id="KW-1185">Reference proteome</keyword>
<sequence>MGSLMLTVDWWRGFPSAGLSATLKALIISSFVMTIVIIIGAAIYSTLERWSFDEAVNFCIVSFATIGYGNLSPKTNAGQIIFFFYGLLGISSLGFFVVSLRNAVIEQFQWRLVDRFSKPAHLTRVQTRMSAKDISFPVARFEEEQRVKMVVKRKMIVRMVFIWIFMWFGGAGIFCIFEPWTYLESLYFCFVTLTTIGFGDYVPKEPGSIEFWNVYVFVGLSVFAYILSLSSESMASQIHLVDDQDEDNDDDMYGWERNEDPNAPLTTRSGILGLEGLKWLHHQQNMQRRDSGQSIQVDHEGKPLDNNSHTGLPTTTIDGSQDGDRSQQASTQRSRPNRKSSAGRVLMVSAKERKQMLEAEYYATHSLPTTIKFVDTKGMPHQKTVGGTSSMADSISGPSGGSMNGDPSGFTYGTVGYYGTVGRHDLAGLSRSATLLRNQQPMGGSNIDSMYGSNSGQPINPVQTQQLQHQPLIKFDSPKGSIRIAGNQPTQRLNRSDRFEDQEDLTSGYIPSIMDVFRPADPENAGEGPSSSRARGRNLIVGTSPITRMRSNSWDHTMGYQRSGPSQNDIHSWIAEDAGTVERPNFNYVNRPSVQGIPGTGSSTDRSRESHSSDTTRVISPPQGTLEYMHDDAYPIVHPTFVNGAILDSALSQPRTHRDGIAPDEVPFMPLMDEPEEM</sequence>